<organism evidence="2 3">
    <name type="scientific">Ramlibacter agri</name>
    <dbReference type="NCBI Taxonomy" id="2728837"/>
    <lineage>
        <taxon>Bacteria</taxon>
        <taxon>Pseudomonadati</taxon>
        <taxon>Pseudomonadota</taxon>
        <taxon>Betaproteobacteria</taxon>
        <taxon>Burkholderiales</taxon>
        <taxon>Comamonadaceae</taxon>
        <taxon>Ramlibacter</taxon>
    </lineage>
</organism>
<accession>A0A848GXN8</accession>
<dbReference type="Proteomes" id="UP000541185">
    <property type="component" value="Unassembled WGS sequence"/>
</dbReference>
<dbReference type="AlphaFoldDB" id="A0A848GXN8"/>
<gene>
    <name evidence="2" type="ORF">HHL11_00420</name>
</gene>
<protein>
    <recommendedName>
        <fullName evidence="4">Transporter</fullName>
    </recommendedName>
</protein>
<evidence type="ECO:0000313" key="3">
    <source>
        <dbReference type="Proteomes" id="UP000541185"/>
    </source>
</evidence>
<sequence length="225" mass="24144">MKSGSSALAAGLALCLAAGSARAAGGHHSVDDATIAPPGQCVVDTWVTRYDHGGDLGHAGANCRAGPVELGLATERFHPPGEPGATTANLELKWVHEVAAGVSVGVDAQPFWRVDSGVRHAATQAYGIVTWTPHEAWAFHANYGRNFLETGRDTPRGGVAAEWLPTQRWSYVLERYFENETQYARAGARWTSTQHWNLDVSRAQRLAGKLPSSWTLGLTFELGAN</sequence>
<evidence type="ECO:0000313" key="2">
    <source>
        <dbReference type="EMBL" id="NML42191.1"/>
    </source>
</evidence>
<dbReference type="RefSeq" id="WP_169416416.1">
    <property type="nucleotide sequence ID" value="NZ_JABBFX010000001.1"/>
</dbReference>
<reference evidence="2 3" key="1">
    <citation type="submission" date="2020-04" db="EMBL/GenBank/DDBJ databases">
        <title>Ramlibacter sp. G-1-2-2 isolated from soil.</title>
        <authorList>
            <person name="Dahal R.H."/>
        </authorList>
    </citation>
    <scope>NUCLEOTIDE SEQUENCE [LARGE SCALE GENOMIC DNA]</scope>
    <source>
        <strain evidence="2 3">G-1-2-2</strain>
    </source>
</reference>
<keyword evidence="1" id="KW-0732">Signal</keyword>
<keyword evidence="3" id="KW-1185">Reference proteome</keyword>
<feature type="signal peptide" evidence="1">
    <location>
        <begin position="1"/>
        <end position="23"/>
    </location>
</feature>
<name>A0A848GXN8_9BURK</name>
<comment type="caution">
    <text evidence="2">The sequence shown here is derived from an EMBL/GenBank/DDBJ whole genome shotgun (WGS) entry which is preliminary data.</text>
</comment>
<feature type="chain" id="PRO_5032899661" description="Transporter" evidence="1">
    <location>
        <begin position="24"/>
        <end position="225"/>
    </location>
</feature>
<evidence type="ECO:0000256" key="1">
    <source>
        <dbReference type="SAM" id="SignalP"/>
    </source>
</evidence>
<proteinExistence type="predicted"/>
<dbReference type="EMBL" id="JABBFX010000001">
    <property type="protein sequence ID" value="NML42191.1"/>
    <property type="molecule type" value="Genomic_DNA"/>
</dbReference>
<evidence type="ECO:0008006" key="4">
    <source>
        <dbReference type="Google" id="ProtNLM"/>
    </source>
</evidence>